<gene>
    <name evidence="1" type="ORF">SAMN05216576_107137</name>
</gene>
<protein>
    <submittedName>
        <fullName evidence="1">Uncharacterized protein</fullName>
    </submittedName>
</protein>
<sequence length="117" mass="13204">MSKYIIRLRRRSLASPKRGMKSAWNEWQVVEGRRVVSRHDSERQAQDWIVQQRQPLPPGAIIEYCGEHGEVVSDPGGNGRVTVRVGDHQAQWWWTFEGVTCSVVSIPSVAGQVSHLG</sequence>
<keyword evidence="2" id="KW-1185">Reference proteome</keyword>
<organism evidence="1 2">
    <name type="scientific">Ectopseudomonas chengduensis</name>
    <dbReference type="NCBI Taxonomy" id="489632"/>
    <lineage>
        <taxon>Bacteria</taxon>
        <taxon>Pseudomonadati</taxon>
        <taxon>Pseudomonadota</taxon>
        <taxon>Gammaproteobacteria</taxon>
        <taxon>Pseudomonadales</taxon>
        <taxon>Pseudomonadaceae</taxon>
        <taxon>Ectopseudomonas</taxon>
    </lineage>
</organism>
<evidence type="ECO:0000313" key="1">
    <source>
        <dbReference type="EMBL" id="SDC84675.1"/>
    </source>
</evidence>
<dbReference type="GeneID" id="57609067"/>
<dbReference type="RefSeq" id="WP_017362300.1">
    <property type="nucleotide sequence ID" value="NZ_FMZQ01000007.1"/>
</dbReference>
<dbReference type="Proteomes" id="UP000199467">
    <property type="component" value="Unassembled WGS sequence"/>
</dbReference>
<proteinExistence type="predicted"/>
<evidence type="ECO:0000313" key="2">
    <source>
        <dbReference type="Proteomes" id="UP000199467"/>
    </source>
</evidence>
<reference evidence="2" key="1">
    <citation type="submission" date="2016-10" db="EMBL/GenBank/DDBJ databases">
        <authorList>
            <person name="Varghese N."/>
            <person name="Submissions S."/>
        </authorList>
    </citation>
    <scope>NUCLEOTIDE SEQUENCE [LARGE SCALE GENOMIC DNA]</scope>
    <source>
        <strain evidence="2">DSM 26382</strain>
    </source>
</reference>
<dbReference type="AlphaFoldDB" id="A0A1G6PZ58"/>
<name>A0A1G6PZ58_9GAMM</name>
<accession>A0A1G6PZ58</accession>
<dbReference type="EMBL" id="FMZQ01000007">
    <property type="protein sequence ID" value="SDC84675.1"/>
    <property type="molecule type" value="Genomic_DNA"/>
</dbReference>